<name>A0A496PGF3_9MICC</name>
<dbReference type="EMBL" id="QQXL01000009">
    <property type="protein sequence ID" value="RKW69504.1"/>
    <property type="molecule type" value="Genomic_DNA"/>
</dbReference>
<dbReference type="InterPro" id="IPR039425">
    <property type="entry name" value="RNA_pol_sigma-70-like"/>
</dbReference>
<evidence type="ECO:0000256" key="3">
    <source>
        <dbReference type="ARBA" id="ARBA00023082"/>
    </source>
</evidence>
<dbReference type="NCBIfam" id="TIGR02937">
    <property type="entry name" value="sigma70-ECF"/>
    <property type="match status" value="1"/>
</dbReference>
<protein>
    <submittedName>
        <fullName evidence="7">Sigma-70 family RNA polymerase sigma factor</fullName>
    </submittedName>
</protein>
<sequence>MCLRGSSSARRRWVQPQPRVTCARRSVARGPPGSAEALRPAIEVCGRHARRKPRSGAAHLPAHRTLRRERVDCREPITARGAIPSVNTDHELIARSLVEPAAFAGVFDRHAATVHRYAASRSDRQTADDLMSETFLVAFERRERFDLERGEVRAWLLGITTTLLRKHRRVEARAYQGIAAEQAARVLASDAYTDSDSRLDAAAAVRALGHQLAKLSPGDRDVLLLFAWEELSYQDIALALQIPIGTVRSRLNRARRKLGAAGASTLISLPKEVGHGIA</sequence>
<dbReference type="Gene3D" id="1.10.1740.10">
    <property type="match status" value="1"/>
</dbReference>
<keyword evidence="2" id="KW-0805">Transcription regulation</keyword>
<keyword evidence="8" id="KW-1185">Reference proteome</keyword>
<evidence type="ECO:0000259" key="5">
    <source>
        <dbReference type="Pfam" id="PF04542"/>
    </source>
</evidence>
<comment type="caution">
    <text evidence="7">The sequence shown here is derived from an EMBL/GenBank/DDBJ whole genome shotgun (WGS) entry which is preliminary data.</text>
</comment>
<evidence type="ECO:0000313" key="8">
    <source>
        <dbReference type="Proteomes" id="UP000273119"/>
    </source>
</evidence>
<dbReference type="Pfam" id="PF04542">
    <property type="entry name" value="Sigma70_r2"/>
    <property type="match status" value="1"/>
</dbReference>
<dbReference type="Proteomes" id="UP000273119">
    <property type="component" value="Unassembled WGS sequence"/>
</dbReference>
<dbReference type="PANTHER" id="PTHR43133">
    <property type="entry name" value="RNA POLYMERASE ECF-TYPE SIGMA FACTO"/>
    <property type="match status" value="1"/>
</dbReference>
<gene>
    <name evidence="7" type="ORF">DWQ67_13250</name>
</gene>
<dbReference type="InterPro" id="IPR013249">
    <property type="entry name" value="RNA_pol_sigma70_r4_t2"/>
</dbReference>
<dbReference type="SUPFAM" id="SSF88946">
    <property type="entry name" value="Sigma2 domain of RNA polymerase sigma factors"/>
    <property type="match status" value="1"/>
</dbReference>
<dbReference type="CDD" id="cd06171">
    <property type="entry name" value="Sigma70_r4"/>
    <property type="match status" value="1"/>
</dbReference>
<organism evidence="7 8">
    <name type="scientific">Galactobacter caseinivorans</name>
    <dbReference type="NCBI Taxonomy" id="2676123"/>
    <lineage>
        <taxon>Bacteria</taxon>
        <taxon>Bacillati</taxon>
        <taxon>Actinomycetota</taxon>
        <taxon>Actinomycetes</taxon>
        <taxon>Micrococcales</taxon>
        <taxon>Micrococcaceae</taxon>
        <taxon>Galactobacter</taxon>
    </lineage>
</organism>
<evidence type="ECO:0000313" key="7">
    <source>
        <dbReference type="EMBL" id="RKW69504.1"/>
    </source>
</evidence>
<comment type="similarity">
    <text evidence="1">Belongs to the sigma-70 factor family. ECF subfamily.</text>
</comment>
<dbReference type="PANTHER" id="PTHR43133:SF25">
    <property type="entry name" value="RNA POLYMERASE SIGMA FACTOR RFAY-RELATED"/>
    <property type="match status" value="1"/>
</dbReference>
<evidence type="ECO:0000256" key="4">
    <source>
        <dbReference type="ARBA" id="ARBA00023163"/>
    </source>
</evidence>
<dbReference type="InterPro" id="IPR007627">
    <property type="entry name" value="RNA_pol_sigma70_r2"/>
</dbReference>
<dbReference type="InterPro" id="IPR013325">
    <property type="entry name" value="RNA_pol_sigma_r2"/>
</dbReference>
<feature type="domain" description="RNA polymerase sigma factor 70 region 4 type 2" evidence="6">
    <location>
        <begin position="207"/>
        <end position="258"/>
    </location>
</feature>
<dbReference type="SUPFAM" id="SSF88659">
    <property type="entry name" value="Sigma3 and sigma4 domains of RNA polymerase sigma factors"/>
    <property type="match status" value="1"/>
</dbReference>
<dbReference type="InterPro" id="IPR014284">
    <property type="entry name" value="RNA_pol_sigma-70_dom"/>
</dbReference>
<dbReference type="GO" id="GO:0006352">
    <property type="term" value="P:DNA-templated transcription initiation"/>
    <property type="evidence" value="ECO:0007669"/>
    <property type="project" value="InterPro"/>
</dbReference>
<dbReference type="Pfam" id="PF08281">
    <property type="entry name" value="Sigma70_r4_2"/>
    <property type="match status" value="1"/>
</dbReference>
<evidence type="ECO:0000256" key="2">
    <source>
        <dbReference type="ARBA" id="ARBA00023015"/>
    </source>
</evidence>
<evidence type="ECO:0000259" key="6">
    <source>
        <dbReference type="Pfam" id="PF08281"/>
    </source>
</evidence>
<keyword evidence="4" id="KW-0804">Transcription</keyword>
<dbReference type="AlphaFoldDB" id="A0A496PGF3"/>
<evidence type="ECO:0000256" key="1">
    <source>
        <dbReference type="ARBA" id="ARBA00010641"/>
    </source>
</evidence>
<dbReference type="GO" id="GO:0016987">
    <property type="term" value="F:sigma factor activity"/>
    <property type="evidence" value="ECO:0007669"/>
    <property type="project" value="UniProtKB-KW"/>
</dbReference>
<dbReference type="Gene3D" id="1.10.10.10">
    <property type="entry name" value="Winged helix-like DNA-binding domain superfamily/Winged helix DNA-binding domain"/>
    <property type="match status" value="1"/>
</dbReference>
<accession>A0A496PGF3</accession>
<keyword evidence="3" id="KW-0731">Sigma factor</keyword>
<reference evidence="7 8" key="1">
    <citation type="submission" date="2018-07" db="EMBL/GenBank/DDBJ databases">
        <title>Arthrobacter sp. nov., isolated from raw cow's milk with high bacterial count.</title>
        <authorList>
            <person name="Hahne J."/>
            <person name="Isele D."/>
            <person name="Lipski A."/>
        </authorList>
    </citation>
    <scope>NUCLEOTIDE SEQUENCE [LARGE SCALE GENOMIC DNA]</scope>
    <source>
        <strain evidence="7 8">JZ R-183</strain>
    </source>
</reference>
<dbReference type="GO" id="GO:0003677">
    <property type="term" value="F:DNA binding"/>
    <property type="evidence" value="ECO:0007669"/>
    <property type="project" value="InterPro"/>
</dbReference>
<feature type="domain" description="RNA polymerase sigma-70 region 2" evidence="5">
    <location>
        <begin position="107"/>
        <end position="173"/>
    </location>
</feature>
<proteinExistence type="inferred from homology"/>
<dbReference type="InterPro" id="IPR013324">
    <property type="entry name" value="RNA_pol_sigma_r3/r4-like"/>
</dbReference>
<dbReference type="InterPro" id="IPR036388">
    <property type="entry name" value="WH-like_DNA-bd_sf"/>
</dbReference>